<dbReference type="Gene3D" id="1.10.530.10">
    <property type="match status" value="1"/>
</dbReference>
<dbReference type="EMBL" id="VIKR01000001">
    <property type="protein sequence ID" value="TQV76485.1"/>
    <property type="molecule type" value="Genomic_DNA"/>
</dbReference>
<feature type="domain" description="Transglycosylase SLT" evidence="3">
    <location>
        <begin position="88"/>
        <end position="182"/>
    </location>
</feature>
<evidence type="ECO:0000256" key="1">
    <source>
        <dbReference type="ARBA" id="ARBA00007734"/>
    </source>
</evidence>
<evidence type="ECO:0000256" key="2">
    <source>
        <dbReference type="SAM" id="SignalP"/>
    </source>
</evidence>
<organism evidence="4 5">
    <name type="scientific">Aliikangiella marina</name>
    <dbReference type="NCBI Taxonomy" id="1712262"/>
    <lineage>
        <taxon>Bacteria</taxon>
        <taxon>Pseudomonadati</taxon>
        <taxon>Pseudomonadota</taxon>
        <taxon>Gammaproteobacteria</taxon>
        <taxon>Oceanospirillales</taxon>
        <taxon>Pleioneaceae</taxon>
        <taxon>Aliikangiella</taxon>
    </lineage>
</organism>
<dbReference type="PANTHER" id="PTHR37423">
    <property type="entry name" value="SOLUBLE LYTIC MUREIN TRANSGLYCOSYLASE-RELATED"/>
    <property type="match status" value="1"/>
</dbReference>
<gene>
    <name evidence="4" type="ORF">FLL45_00535</name>
</gene>
<keyword evidence="5" id="KW-1185">Reference proteome</keyword>
<dbReference type="InterPro" id="IPR008258">
    <property type="entry name" value="Transglycosylase_SLT_dom_1"/>
</dbReference>
<evidence type="ECO:0000313" key="4">
    <source>
        <dbReference type="EMBL" id="TQV76485.1"/>
    </source>
</evidence>
<dbReference type="RefSeq" id="WP_142887845.1">
    <property type="nucleotide sequence ID" value="NZ_VIKR01000001.1"/>
</dbReference>
<dbReference type="PANTHER" id="PTHR37423:SF2">
    <property type="entry name" value="MEMBRANE-BOUND LYTIC MUREIN TRANSGLYCOSYLASE C"/>
    <property type="match status" value="1"/>
</dbReference>
<feature type="chain" id="PRO_5021755044" evidence="2">
    <location>
        <begin position="27"/>
        <end position="197"/>
    </location>
</feature>
<name>A0A545TH02_9GAMM</name>
<reference evidence="4 5" key="1">
    <citation type="submission" date="2019-06" db="EMBL/GenBank/DDBJ databases">
        <title>Draft genome of Aliikangiella marina GYP-15.</title>
        <authorList>
            <person name="Wang G."/>
        </authorList>
    </citation>
    <scope>NUCLEOTIDE SEQUENCE [LARGE SCALE GENOMIC DNA]</scope>
    <source>
        <strain evidence="4 5">GYP-15</strain>
    </source>
</reference>
<evidence type="ECO:0000313" key="5">
    <source>
        <dbReference type="Proteomes" id="UP000317839"/>
    </source>
</evidence>
<dbReference type="SUPFAM" id="SSF53955">
    <property type="entry name" value="Lysozyme-like"/>
    <property type="match status" value="1"/>
</dbReference>
<dbReference type="AlphaFoldDB" id="A0A545TH02"/>
<dbReference type="Proteomes" id="UP000317839">
    <property type="component" value="Unassembled WGS sequence"/>
</dbReference>
<keyword evidence="2" id="KW-0732">Signal</keyword>
<evidence type="ECO:0000259" key="3">
    <source>
        <dbReference type="Pfam" id="PF01464"/>
    </source>
</evidence>
<protein>
    <submittedName>
        <fullName evidence="4">Lytic transglycosylase domain-containing protein</fullName>
    </submittedName>
</protein>
<feature type="signal peptide" evidence="2">
    <location>
        <begin position="1"/>
        <end position="26"/>
    </location>
</feature>
<dbReference type="Pfam" id="PF01464">
    <property type="entry name" value="SLT"/>
    <property type="match status" value="1"/>
</dbReference>
<sequence length="197" mass="22518">MTKYLIKLFILSVFGAGSMQAPDSLAATQEKPSKEFRMKLAKAIANAPDSFKDKFDAEVWLVEQSIRLAKAAPHIPEDERLTILRHVHQEATNFNLDPMLVLAVIDVESDFDQYAISSAGARGLMQVMPFWKDVIGKQQDSLFNIETNLRYGCAILSLYLEKEKSDTTRALARYNGSRGQTWYPMRVYKSMRRIWHP</sequence>
<comment type="caution">
    <text evidence="4">The sequence shown here is derived from an EMBL/GenBank/DDBJ whole genome shotgun (WGS) entry which is preliminary data.</text>
</comment>
<dbReference type="InterPro" id="IPR023346">
    <property type="entry name" value="Lysozyme-like_dom_sf"/>
</dbReference>
<accession>A0A545TH02</accession>
<dbReference type="OrthoDB" id="92254at2"/>
<comment type="similarity">
    <text evidence="1">Belongs to the transglycosylase Slt family.</text>
</comment>
<proteinExistence type="inferred from homology"/>